<reference evidence="5 6" key="1">
    <citation type="submission" date="2014-07" db="EMBL/GenBank/DDBJ databases">
        <title>Draft genome of Clostridium celerecrescens 152B isolated from sediments associated with methane hydrate from Krishna Godavari basin.</title>
        <authorList>
            <person name="Honkalas V.S."/>
            <person name="Dabir A.P."/>
            <person name="Arora P."/>
            <person name="Dhakephalkar P.K."/>
        </authorList>
    </citation>
    <scope>NUCLEOTIDE SEQUENCE [LARGE SCALE GENOMIC DNA]</scope>
    <source>
        <strain evidence="5 6">152B</strain>
    </source>
</reference>
<sequence length="558" mass="64174">MTVVFYTRAYNAEKTLPRAIQSILSQTVSNWVWHLVDNGSTDKTEEIIRSLAAIDLRIIPHRNKQNNVVEPGNLWEDIIVDYDDSDYYCALDADDEYKPDFLEKMLSFINENNLDIAACGSDFINEVTNGIGGVRKTNQDIILTTPEAFDVYFAEYYPFMRTMWGKLYKISVMRFWHRSCAPQIDYGLDTLCAIGVFRNAARIGIIEESLHKYYVSQKSTSYRWDNRRIDSDRILHKAAYDFLIEKCSKINQVNEMFLSGVYFNATIETINVLIQTTQPFIEKVRNINDILSYSITHKLFHGVAESEQDARLRLPILKWLLAQNKSCSNNVTEMISGLLMNMYEELSSLIKKDSLSYIIAKMPEIVESLIKKDYTKVLDRINTWLKRHGNDEPLFAGLQIALYRALNKPDHELFDLLAHIKKAGCPSSMEKEIEGQIVEIINKYPLIKDLGVNLACVFSRVVSHIMEGNYVKALDGFLSALDHLEISEEDFEQCIVFARNLSASAENSGAYIHFSKIWLSFLIDSSRNDEACQEIEDFIKILPNDEDFIALKERIIVK</sequence>
<dbReference type="AlphaFoldDB" id="A0A084JSK6"/>
<dbReference type="OrthoDB" id="9807674at2"/>
<protein>
    <recommendedName>
        <fullName evidence="4">Glycosyltransferase 2-like domain-containing protein</fullName>
    </recommendedName>
</protein>
<dbReference type="STRING" id="29354.IO98_00050"/>
<name>A0A084JSK6_9FIRM</name>
<dbReference type="Gene3D" id="3.90.550.10">
    <property type="entry name" value="Spore Coat Polysaccharide Biosynthesis Protein SpsA, Chain A"/>
    <property type="match status" value="1"/>
</dbReference>
<keyword evidence="2" id="KW-0328">Glycosyltransferase</keyword>
<evidence type="ECO:0000256" key="3">
    <source>
        <dbReference type="ARBA" id="ARBA00022679"/>
    </source>
</evidence>
<dbReference type="EMBL" id="JPME01000001">
    <property type="protein sequence ID" value="KEZ91940.1"/>
    <property type="molecule type" value="Genomic_DNA"/>
</dbReference>
<dbReference type="GO" id="GO:0016757">
    <property type="term" value="F:glycosyltransferase activity"/>
    <property type="evidence" value="ECO:0007669"/>
    <property type="project" value="UniProtKB-KW"/>
</dbReference>
<evidence type="ECO:0000256" key="1">
    <source>
        <dbReference type="ARBA" id="ARBA00006739"/>
    </source>
</evidence>
<organism evidence="5 6">
    <name type="scientific">Lacrimispora celerecrescens</name>
    <dbReference type="NCBI Taxonomy" id="29354"/>
    <lineage>
        <taxon>Bacteria</taxon>
        <taxon>Bacillati</taxon>
        <taxon>Bacillota</taxon>
        <taxon>Clostridia</taxon>
        <taxon>Lachnospirales</taxon>
        <taxon>Lachnospiraceae</taxon>
        <taxon>Lacrimispora</taxon>
    </lineage>
</organism>
<dbReference type="PANTHER" id="PTHR43685">
    <property type="entry name" value="GLYCOSYLTRANSFERASE"/>
    <property type="match status" value="1"/>
</dbReference>
<dbReference type="InterPro" id="IPR050834">
    <property type="entry name" value="Glycosyltransf_2"/>
</dbReference>
<feature type="domain" description="Glycosyltransferase 2-like" evidence="4">
    <location>
        <begin position="9"/>
        <end position="136"/>
    </location>
</feature>
<dbReference type="CDD" id="cd00761">
    <property type="entry name" value="Glyco_tranf_GTA_type"/>
    <property type="match status" value="1"/>
</dbReference>
<keyword evidence="6" id="KW-1185">Reference proteome</keyword>
<evidence type="ECO:0000259" key="4">
    <source>
        <dbReference type="Pfam" id="PF00535"/>
    </source>
</evidence>
<comment type="similarity">
    <text evidence="1">Belongs to the glycosyltransferase 2 family.</text>
</comment>
<dbReference type="RefSeq" id="WP_038276831.1">
    <property type="nucleotide sequence ID" value="NZ_JPME01000001.1"/>
</dbReference>
<keyword evidence="3" id="KW-0808">Transferase</keyword>
<dbReference type="PANTHER" id="PTHR43685:SF5">
    <property type="entry name" value="GLYCOSYLTRANSFERASE EPSE-RELATED"/>
    <property type="match status" value="1"/>
</dbReference>
<comment type="caution">
    <text evidence="5">The sequence shown here is derived from an EMBL/GenBank/DDBJ whole genome shotgun (WGS) entry which is preliminary data.</text>
</comment>
<evidence type="ECO:0000313" key="6">
    <source>
        <dbReference type="Proteomes" id="UP000028525"/>
    </source>
</evidence>
<dbReference type="Proteomes" id="UP000028525">
    <property type="component" value="Unassembled WGS sequence"/>
</dbReference>
<dbReference type="Pfam" id="PF00535">
    <property type="entry name" value="Glycos_transf_2"/>
    <property type="match status" value="1"/>
</dbReference>
<proteinExistence type="inferred from homology"/>
<gene>
    <name evidence="5" type="ORF">IO98_00050</name>
</gene>
<dbReference type="InterPro" id="IPR029044">
    <property type="entry name" value="Nucleotide-diphossugar_trans"/>
</dbReference>
<evidence type="ECO:0000313" key="5">
    <source>
        <dbReference type="EMBL" id="KEZ91940.1"/>
    </source>
</evidence>
<evidence type="ECO:0000256" key="2">
    <source>
        <dbReference type="ARBA" id="ARBA00022676"/>
    </source>
</evidence>
<accession>A0A084JSK6</accession>
<dbReference type="InterPro" id="IPR001173">
    <property type="entry name" value="Glyco_trans_2-like"/>
</dbReference>
<dbReference type="SUPFAM" id="SSF53448">
    <property type="entry name" value="Nucleotide-diphospho-sugar transferases"/>
    <property type="match status" value="1"/>
</dbReference>